<dbReference type="InterPro" id="IPR005561">
    <property type="entry name" value="ANTAR"/>
</dbReference>
<reference evidence="7" key="1">
    <citation type="submission" date="2020-08" db="EMBL/GenBank/DDBJ databases">
        <title>Whole genome shotgun sequence of Polymorphospora rubra NBRC 101157.</title>
        <authorList>
            <person name="Komaki H."/>
            <person name="Tamura T."/>
        </authorList>
    </citation>
    <scope>NUCLEOTIDE SEQUENCE</scope>
    <source>
        <strain evidence="7">NBRC 101157</strain>
    </source>
</reference>
<keyword evidence="2" id="KW-0418">Kinase</keyword>
<evidence type="ECO:0000313" key="7">
    <source>
        <dbReference type="EMBL" id="BCJ66520.1"/>
    </source>
</evidence>
<feature type="region of interest" description="Disordered" evidence="5">
    <location>
        <begin position="402"/>
        <end position="436"/>
    </location>
</feature>
<gene>
    <name evidence="7" type="ORF">Prubr_35410</name>
</gene>
<evidence type="ECO:0000256" key="5">
    <source>
        <dbReference type="SAM" id="MobiDB-lite"/>
    </source>
</evidence>
<dbReference type="SMART" id="SM01012">
    <property type="entry name" value="ANTAR"/>
    <property type="match status" value="1"/>
</dbReference>
<keyword evidence="1" id="KW-0808">Transferase</keyword>
<dbReference type="InterPro" id="IPR029016">
    <property type="entry name" value="GAF-like_dom_sf"/>
</dbReference>
<proteinExistence type="predicted"/>
<dbReference type="PROSITE" id="PS50921">
    <property type="entry name" value="ANTAR"/>
    <property type="match status" value="1"/>
</dbReference>
<evidence type="ECO:0000313" key="8">
    <source>
        <dbReference type="Proteomes" id="UP000680866"/>
    </source>
</evidence>
<protein>
    <recommendedName>
        <fullName evidence="6">ANTAR domain-containing protein</fullName>
    </recommendedName>
</protein>
<dbReference type="SUPFAM" id="SSF52172">
    <property type="entry name" value="CheY-like"/>
    <property type="match status" value="1"/>
</dbReference>
<evidence type="ECO:0000256" key="2">
    <source>
        <dbReference type="ARBA" id="ARBA00022777"/>
    </source>
</evidence>
<dbReference type="AlphaFoldDB" id="A0A810N0X8"/>
<dbReference type="InterPro" id="IPR003018">
    <property type="entry name" value="GAF"/>
</dbReference>
<dbReference type="EMBL" id="AP023359">
    <property type="protein sequence ID" value="BCJ66520.1"/>
    <property type="molecule type" value="Genomic_DNA"/>
</dbReference>
<keyword evidence="8" id="KW-1185">Reference proteome</keyword>
<name>A0A810N0X8_9ACTN</name>
<feature type="compositionally biased region" description="Low complexity" evidence="5">
    <location>
        <begin position="81"/>
        <end position="96"/>
    </location>
</feature>
<dbReference type="GO" id="GO:0003723">
    <property type="term" value="F:RNA binding"/>
    <property type="evidence" value="ECO:0007669"/>
    <property type="project" value="InterPro"/>
</dbReference>
<dbReference type="GO" id="GO:0016301">
    <property type="term" value="F:kinase activity"/>
    <property type="evidence" value="ECO:0007669"/>
    <property type="project" value="UniProtKB-KW"/>
</dbReference>
<dbReference type="Pfam" id="PF03861">
    <property type="entry name" value="ANTAR"/>
    <property type="match status" value="1"/>
</dbReference>
<dbReference type="Pfam" id="PF01590">
    <property type="entry name" value="GAF"/>
    <property type="match status" value="1"/>
</dbReference>
<dbReference type="Gene3D" id="1.10.10.10">
    <property type="entry name" value="Winged helix-like DNA-binding domain superfamily/Winged helix DNA-binding domain"/>
    <property type="match status" value="1"/>
</dbReference>
<evidence type="ECO:0000256" key="4">
    <source>
        <dbReference type="ARBA" id="ARBA00023163"/>
    </source>
</evidence>
<dbReference type="KEGG" id="pry:Prubr_35410"/>
<evidence type="ECO:0000259" key="6">
    <source>
        <dbReference type="PROSITE" id="PS50921"/>
    </source>
</evidence>
<organism evidence="7 8">
    <name type="scientific">Polymorphospora rubra</name>
    <dbReference type="NCBI Taxonomy" id="338584"/>
    <lineage>
        <taxon>Bacteria</taxon>
        <taxon>Bacillati</taxon>
        <taxon>Actinomycetota</taxon>
        <taxon>Actinomycetes</taxon>
        <taxon>Micromonosporales</taxon>
        <taxon>Micromonosporaceae</taxon>
        <taxon>Polymorphospora</taxon>
    </lineage>
</organism>
<dbReference type="InterPro" id="IPR011006">
    <property type="entry name" value="CheY-like_superfamily"/>
</dbReference>
<accession>A0A810N0X8</accession>
<dbReference type="SUPFAM" id="SSF55781">
    <property type="entry name" value="GAF domain-like"/>
    <property type="match status" value="1"/>
</dbReference>
<keyword evidence="4" id="KW-0804">Transcription</keyword>
<feature type="domain" description="ANTAR" evidence="6">
    <location>
        <begin position="12"/>
        <end position="73"/>
    </location>
</feature>
<dbReference type="Proteomes" id="UP000680866">
    <property type="component" value="Chromosome"/>
</dbReference>
<evidence type="ECO:0000256" key="3">
    <source>
        <dbReference type="ARBA" id="ARBA00023015"/>
    </source>
</evidence>
<evidence type="ECO:0000256" key="1">
    <source>
        <dbReference type="ARBA" id="ARBA00022679"/>
    </source>
</evidence>
<dbReference type="InterPro" id="IPR036388">
    <property type="entry name" value="WH-like_DNA-bd_sf"/>
</dbReference>
<keyword evidence="3" id="KW-0805">Transcription regulation</keyword>
<dbReference type="Gene3D" id="3.30.450.40">
    <property type="match status" value="1"/>
</dbReference>
<sequence length="436" mass="46098">MTHGPEPLAALVAQLRAERDGLRTAMRSRAIIEQAKGVLMARERITADEAFARLRHVSQRTNVRLVEVAARTVARAAPPPTVGRLRAAAARSSSPAENGTATAPPDRAVAGADRLAAHTRHLLTVTRVDAAAGYDDLVDALAEPGPEWPDPGAVVLALAEPDGALRVVAARGVPAELASQWARIPPQLDTPLTDAARGRTAILLPDRERVRQAYPRLLELNERLAACVALPLTRHGTLLGVVGLTWRTAVDLDHARVSYLMAGADAVARGVARLAPGTGTGGASPDWIRAMLDASVVPAAALRPRRSGTGLADFEFAWCNDLASRCADRHGVRLADTTLLTALPDTGPRELFPLCRDVLADGEPRSLAEVRLPAARTGGPDGRYEVRAARLGDLVLMSWREAPEGRPDAVRGAAGTDRFGAGGRPSGRRPAPGRPS</sequence>
<feature type="region of interest" description="Disordered" evidence="5">
    <location>
        <begin position="81"/>
        <end position="106"/>
    </location>
</feature>
<dbReference type="RefSeq" id="WP_246568774.1">
    <property type="nucleotide sequence ID" value="NZ_AP023359.1"/>
</dbReference>